<dbReference type="Proteomes" id="UP001385951">
    <property type="component" value="Unassembled WGS sequence"/>
</dbReference>
<accession>A0AAW0GJL5</accession>
<keyword evidence="2" id="KW-1185">Reference proteome</keyword>
<evidence type="ECO:0000313" key="1">
    <source>
        <dbReference type="EMBL" id="KAK7691339.1"/>
    </source>
</evidence>
<proteinExistence type="predicted"/>
<dbReference type="EMBL" id="JASBNA010000005">
    <property type="protein sequence ID" value="KAK7691339.1"/>
    <property type="molecule type" value="Genomic_DNA"/>
</dbReference>
<sequence>MEVILKMLDSAEFVSNQWHSRHYFKLRRLLLTLSRVSNALPPSLFLRNVVCQDRDAIAGGGYADVYAAYVDGHAVAIKRLRVFCSVVDTEDKYSVRETVIGCTKPATQSAYYYEGYLSRSSYLATASSFVRTSYPFGGRPTNILAPLLFYLAVDGVWKYK</sequence>
<name>A0AAW0GJL5_9APHY</name>
<dbReference type="AlphaFoldDB" id="A0AAW0GJL5"/>
<reference evidence="1 2" key="1">
    <citation type="submission" date="2022-09" db="EMBL/GenBank/DDBJ databases">
        <authorList>
            <person name="Palmer J.M."/>
        </authorList>
    </citation>
    <scope>NUCLEOTIDE SEQUENCE [LARGE SCALE GENOMIC DNA]</scope>
    <source>
        <strain evidence="1 2">DSM 7382</strain>
    </source>
</reference>
<evidence type="ECO:0000313" key="2">
    <source>
        <dbReference type="Proteomes" id="UP001385951"/>
    </source>
</evidence>
<protein>
    <submittedName>
        <fullName evidence="1">Uncharacterized protein</fullName>
    </submittedName>
</protein>
<gene>
    <name evidence="1" type="ORF">QCA50_004733</name>
</gene>
<comment type="caution">
    <text evidence="1">The sequence shown here is derived from an EMBL/GenBank/DDBJ whole genome shotgun (WGS) entry which is preliminary data.</text>
</comment>
<organism evidence="1 2">
    <name type="scientific">Cerrena zonata</name>
    <dbReference type="NCBI Taxonomy" id="2478898"/>
    <lineage>
        <taxon>Eukaryota</taxon>
        <taxon>Fungi</taxon>
        <taxon>Dikarya</taxon>
        <taxon>Basidiomycota</taxon>
        <taxon>Agaricomycotina</taxon>
        <taxon>Agaricomycetes</taxon>
        <taxon>Polyporales</taxon>
        <taxon>Cerrenaceae</taxon>
        <taxon>Cerrena</taxon>
    </lineage>
</organism>